<evidence type="ECO:0000313" key="3">
    <source>
        <dbReference type="EMBL" id="MCZ8405356.1"/>
    </source>
</evidence>
<comment type="caution">
    <text evidence="3">The sequence shown here is derived from an EMBL/GenBank/DDBJ whole genome shotgun (WGS) entry which is preliminary data.</text>
</comment>
<dbReference type="InterPro" id="IPR036291">
    <property type="entry name" value="NAD(P)-bd_dom_sf"/>
</dbReference>
<dbReference type="Gene3D" id="3.40.50.720">
    <property type="entry name" value="NAD(P)-binding Rossmann-like Domain"/>
    <property type="match status" value="1"/>
</dbReference>
<proteinExistence type="predicted"/>
<dbReference type="GO" id="GO:0016491">
    <property type="term" value="F:oxidoreductase activity"/>
    <property type="evidence" value="ECO:0007669"/>
    <property type="project" value="UniProtKB-KW"/>
</dbReference>
<dbReference type="Proteomes" id="UP001141992">
    <property type="component" value="Unassembled WGS sequence"/>
</dbReference>
<dbReference type="InterPro" id="IPR028939">
    <property type="entry name" value="P5C_Rdtase_cat_N"/>
</dbReference>
<feature type="domain" description="Pyrroline-5-carboxylate reductase catalytic N-terminal" evidence="2">
    <location>
        <begin position="2"/>
        <end position="94"/>
    </location>
</feature>
<accession>A0A9X3L785</accession>
<keyword evidence="1" id="KW-0560">Oxidoreductase</keyword>
<dbReference type="RefSeq" id="WP_269865519.1">
    <property type="nucleotide sequence ID" value="NZ_JAPZVI010000038.1"/>
</dbReference>
<evidence type="ECO:0000313" key="4">
    <source>
        <dbReference type="Proteomes" id="UP001141992"/>
    </source>
</evidence>
<dbReference type="PANTHER" id="PTHR14239:SF10">
    <property type="entry name" value="REDUCTASE"/>
    <property type="match status" value="1"/>
</dbReference>
<reference evidence="3" key="1">
    <citation type="submission" date="2022-12" db="EMBL/GenBank/DDBJ databases">
        <authorList>
            <person name="Voronina O.L."/>
            <person name="Kunda M.S."/>
            <person name="Ryzhova N."/>
            <person name="Aksenova E.I."/>
        </authorList>
    </citation>
    <scope>NUCLEOTIDE SEQUENCE</scope>
    <source>
        <strain evidence="3">SCCH136:Ach223948</strain>
    </source>
</reference>
<evidence type="ECO:0000259" key="2">
    <source>
        <dbReference type="Pfam" id="PF03807"/>
    </source>
</evidence>
<protein>
    <submittedName>
        <fullName evidence="3">NAD(P)-binding domain-containing protein</fullName>
    </submittedName>
</protein>
<dbReference type="EMBL" id="JAPZVI010000038">
    <property type="protein sequence ID" value="MCZ8405356.1"/>
    <property type="molecule type" value="Genomic_DNA"/>
</dbReference>
<dbReference type="PANTHER" id="PTHR14239">
    <property type="entry name" value="DUDULIN-RELATED"/>
    <property type="match status" value="1"/>
</dbReference>
<sequence>MKIGILNAGNVGSRLARAWAAAGHDLVIAKDGEDRKIAPLLAELGDRARLGTIREAAQFGEAVLFSVYWPRVDAIVSEVGDALDGKTVIETMNPLGVTAEFQHFHELDFMRDNSTAEVLQQRLPKARIVKAFNLLGSPLLEAAAWSKSPVQPNVFYVGDDTSAGQVTRGLIADAGFKPVNAGPLKGARQLEQAGVLLHHIAEHEYAGDAAGLIRLALAVIEASPGPMVRERIT</sequence>
<organism evidence="3 4">
    <name type="scientific">Alcaligenes xylosoxydans xylosoxydans</name>
    <name type="common">Achromobacter xylosoxidans</name>
    <dbReference type="NCBI Taxonomy" id="85698"/>
    <lineage>
        <taxon>Bacteria</taxon>
        <taxon>Pseudomonadati</taxon>
        <taxon>Pseudomonadota</taxon>
        <taxon>Betaproteobacteria</taxon>
        <taxon>Burkholderiales</taxon>
        <taxon>Alcaligenaceae</taxon>
        <taxon>Achromobacter</taxon>
    </lineage>
</organism>
<dbReference type="Pfam" id="PF03807">
    <property type="entry name" value="F420_oxidored"/>
    <property type="match status" value="1"/>
</dbReference>
<evidence type="ECO:0000256" key="1">
    <source>
        <dbReference type="ARBA" id="ARBA00023002"/>
    </source>
</evidence>
<gene>
    <name evidence="3" type="ORF">O9570_28160</name>
</gene>
<dbReference type="AlphaFoldDB" id="A0A9X3L785"/>
<dbReference type="SUPFAM" id="SSF51735">
    <property type="entry name" value="NAD(P)-binding Rossmann-fold domains"/>
    <property type="match status" value="1"/>
</dbReference>
<name>A0A9X3L785_ALCXX</name>
<dbReference type="InterPro" id="IPR051267">
    <property type="entry name" value="STEAP_metalloreductase"/>
</dbReference>